<comment type="caution">
    <text evidence="2">The sequence shown here is derived from an EMBL/GenBank/DDBJ whole genome shotgun (WGS) entry which is preliminary data.</text>
</comment>
<evidence type="ECO:0000313" key="2">
    <source>
        <dbReference type="EMBL" id="KAJ6777985.1"/>
    </source>
</evidence>
<keyword evidence="1" id="KW-1133">Transmembrane helix</keyword>
<gene>
    <name evidence="2" type="ORF">OIU74_001883</name>
</gene>
<keyword evidence="3" id="KW-1185">Reference proteome</keyword>
<feature type="transmembrane region" description="Helical" evidence="1">
    <location>
        <begin position="30"/>
        <end position="49"/>
    </location>
</feature>
<protein>
    <submittedName>
        <fullName evidence="2">Uncharacterized protein</fullName>
    </submittedName>
</protein>
<reference evidence="2" key="2">
    <citation type="journal article" date="2023" name="Int. J. Mol. Sci.">
        <title>De Novo Assembly and Annotation of 11 Diverse Shrub Willow (Salix) Genomes Reveals Novel Gene Organization in Sex-Linked Regions.</title>
        <authorList>
            <person name="Hyden B."/>
            <person name="Feng K."/>
            <person name="Yates T.B."/>
            <person name="Jawdy S."/>
            <person name="Cereghino C."/>
            <person name="Smart L.B."/>
            <person name="Muchero W."/>
        </authorList>
    </citation>
    <scope>NUCLEOTIDE SEQUENCE</scope>
    <source>
        <tissue evidence="2">Shoot tip</tissue>
    </source>
</reference>
<dbReference type="EMBL" id="JAPFFM010000001">
    <property type="protein sequence ID" value="KAJ6777985.1"/>
    <property type="molecule type" value="Genomic_DNA"/>
</dbReference>
<dbReference type="Proteomes" id="UP001151752">
    <property type="component" value="Chromosome 16"/>
</dbReference>
<evidence type="ECO:0000256" key="1">
    <source>
        <dbReference type="SAM" id="Phobius"/>
    </source>
</evidence>
<accession>A0A9Q0X5W7</accession>
<name>A0A9Q0X5W7_9ROSI</name>
<keyword evidence="1" id="KW-0472">Membrane</keyword>
<sequence>MEGVVSETDDRSSLTVNLSSPPDAVIRFDWSTISGIALGLLNWVLFLQINTSSKLGAVRFRELLSTSLPSPTMVLLRGSATTFEVSTESSMDL</sequence>
<evidence type="ECO:0000313" key="3">
    <source>
        <dbReference type="Proteomes" id="UP001151752"/>
    </source>
</evidence>
<organism evidence="2 3">
    <name type="scientific">Salix koriyanagi</name>
    <dbReference type="NCBI Taxonomy" id="2511006"/>
    <lineage>
        <taxon>Eukaryota</taxon>
        <taxon>Viridiplantae</taxon>
        <taxon>Streptophyta</taxon>
        <taxon>Embryophyta</taxon>
        <taxon>Tracheophyta</taxon>
        <taxon>Spermatophyta</taxon>
        <taxon>Magnoliopsida</taxon>
        <taxon>eudicotyledons</taxon>
        <taxon>Gunneridae</taxon>
        <taxon>Pentapetalae</taxon>
        <taxon>rosids</taxon>
        <taxon>fabids</taxon>
        <taxon>Malpighiales</taxon>
        <taxon>Salicaceae</taxon>
        <taxon>Saliceae</taxon>
        <taxon>Salix</taxon>
    </lineage>
</organism>
<dbReference type="AlphaFoldDB" id="A0A9Q0X5W7"/>
<keyword evidence="1" id="KW-0812">Transmembrane</keyword>
<proteinExistence type="predicted"/>
<reference evidence="2" key="1">
    <citation type="submission" date="2022-11" db="EMBL/GenBank/DDBJ databases">
        <authorList>
            <person name="Hyden B.L."/>
            <person name="Feng K."/>
            <person name="Yates T."/>
            <person name="Jawdy S."/>
            <person name="Smart L.B."/>
            <person name="Muchero W."/>
        </authorList>
    </citation>
    <scope>NUCLEOTIDE SEQUENCE</scope>
    <source>
        <tissue evidence="2">Shoot tip</tissue>
    </source>
</reference>